<organism evidence="2 3">
    <name type="scientific">Ensete ventricosum</name>
    <name type="common">Abyssinian banana</name>
    <name type="synonym">Musa ensete</name>
    <dbReference type="NCBI Taxonomy" id="4639"/>
    <lineage>
        <taxon>Eukaryota</taxon>
        <taxon>Viridiplantae</taxon>
        <taxon>Streptophyta</taxon>
        <taxon>Embryophyta</taxon>
        <taxon>Tracheophyta</taxon>
        <taxon>Spermatophyta</taxon>
        <taxon>Magnoliopsida</taxon>
        <taxon>Liliopsida</taxon>
        <taxon>Zingiberales</taxon>
        <taxon>Musaceae</taxon>
        <taxon>Ensete</taxon>
    </lineage>
</organism>
<gene>
    <name evidence="2" type="ORF">B296_00005895</name>
</gene>
<sequence>MLPPLIYEDPLLYRYHTAVSSSLSIVPAAAFLLPLPNATIMATALPHLPLQHVAATVVVAAFFSTCTSSVAAPLTLGAATRFLPYILLCYRRHIGDPYADNLVATKSYYIYIMQGLKPSRPA</sequence>
<keyword evidence="1" id="KW-0472">Membrane</keyword>
<accession>A0A427AHZ3</accession>
<name>A0A427AHZ3_ENSVE</name>
<evidence type="ECO:0000256" key="1">
    <source>
        <dbReference type="SAM" id="Phobius"/>
    </source>
</evidence>
<dbReference type="AlphaFoldDB" id="A0A427AHZ3"/>
<dbReference type="Proteomes" id="UP000287651">
    <property type="component" value="Unassembled WGS sequence"/>
</dbReference>
<feature type="transmembrane region" description="Helical" evidence="1">
    <location>
        <begin position="12"/>
        <end position="33"/>
    </location>
</feature>
<protein>
    <submittedName>
        <fullName evidence="2">Uncharacterized protein</fullName>
    </submittedName>
</protein>
<keyword evidence="1" id="KW-0812">Transmembrane</keyword>
<evidence type="ECO:0000313" key="2">
    <source>
        <dbReference type="EMBL" id="RRT75781.1"/>
    </source>
</evidence>
<dbReference type="EMBL" id="AMZH03002380">
    <property type="protein sequence ID" value="RRT75781.1"/>
    <property type="molecule type" value="Genomic_DNA"/>
</dbReference>
<evidence type="ECO:0000313" key="3">
    <source>
        <dbReference type="Proteomes" id="UP000287651"/>
    </source>
</evidence>
<proteinExistence type="predicted"/>
<comment type="caution">
    <text evidence="2">The sequence shown here is derived from an EMBL/GenBank/DDBJ whole genome shotgun (WGS) entry which is preliminary data.</text>
</comment>
<reference evidence="2 3" key="1">
    <citation type="journal article" date="2014" name="Agronomy (Basel)">
        <title>A Draft Genome Sequence for Ensete ventricosum, the Drought-Tolerant Tree Against Hunger.</title>
        <authorList>
            <person name="Harrison J."/>
            <person name="Moore K.A."/>
            <person name="Paszkiewicz K."/>
            <person name="Jones T."/>
            <person name="Grant M."/>
            <person name="Ambacheew D."/>
            <person name="Muzemil S."/>
            <person name="Studholme D.J."/>
        </authorList>
    </citation>
    <scope>NUCLEOTIDE SEQUENCE [LARGE SCALE GENOMIC DNA]</scope>
</reference>
<feature type="transmembrane region" description="Helical" evidence="1">
    <location>
        <begin position="53"/>
        <end position="76"/>
    </location>
</feature>
<keyword evidence="1" id="KW-1133">Transmembrane helix</keyword>